<dbReference type="Proteomes" id="UP000234956">
    <property type="component" value="Unassembled WGS sequence"/>
</dbReference>
<evidence type="ECO:0000256" key="6">
    <source>
        <dbReference type="ARBA" id="ARBA00022822"/>
    </source>
</evidence>
<dbReference type="CDD" id="cd00331">
    <property type="entry name" value="IGPS"/>
    <property type="match status" value="1"/>
</dbReference>
<dbReference type="PANTHER" id="PTHR22854">
    <property type="entry name" value="TRYPTOPHAN BIOSYNTHESIS PROTEIN"/>
    <property type="match status" value="1"/>
</dbReference>
<dbReference type="InterPro" id="IPR011060">
    <property type="entry name" value="RibuloseP-bd_barrel"/>
</dbReference>
<keyword evidence="4 9" id="KW-0028">Amino-acid biosynthesis</keyword>
<dbReference type="HAMAP" id="MF_00134_B">
    <property type="entry name" value="IGPS_B"/>
    <property type="match status" value="1"/>
</dbReference>
<dbReference type="SUPFAM" id="SSF51366">
    <property type="entry name" value="Ribulose-phoshate binding barrel"/>
    <property type="match status" value="1"/>
</dbReference>
<dbReference type="PROSITE" id="PS00614">
    <property type="entry name" value="IGPS"/>
    <property type="match status" value="1"/>
</dbReference>
<dbReference type="FunFam" id="3.20.20.70:FF:000024">
    <property type="entry name" value="Indole-3-glycerol phosphate synthase"/>
    <property type="match status" value="1"/>
</dbReference>
<evidence type="ECO:0000256" key="4">
    <source>
        <dbReference type="ARBA" id="ARBA00022605"/>
    </source>
</evidence>
<dbReference type="Pfam" id="PF00218">
    <property type="entry name" value="IGPS"/>
    <property type="match status" value="1"/>
</dbReference>
<dbReference type="Gene3D" id="3.20.20.70">
    <property type="entry name" value="Aldolase class I"/>
    <property type="match status" value="1"/>
</dbReference>
<organism evidence="11 12">
    <name type="scientific">Lysinibacillus fusiformis</name>
    <dbReference type="NCBI Taxonomy" id="28031"/>
    <lineage>
        <taxon>Bacteria</taxon>
        <taxon>Bacillati</taxon>
        <taxon>Bacillota</taxon>
        <taxon>Bacilli</taxon>
        <taxon>Bacillales</taxon>
        <taxon>Bacillaceae</taxon>
        <taxon>Lysinibacillus</taxon>
    </lineage>
</organism>
<evidence type="ECO:0000256" key="3">
    <source>
        <dbReference type="ARBA" id="ARBA00008737"/>
    </source>
</evidence>
<evidence type="ECO:0000256" key="2">
    <source>
        <dbReference type="ARBA" id="ARBA00004696"/>
    </source>
</evidence>
<dbReference type="NCBIfam" id="NF001371">
    <property type="entry name" value="PRK00278.1-3"/>
    <property type="match status" value="1"/>
</dbReference>
<proteinExistence type="inferred from homology"/>
<gene>
    <name evidence="9" type="primary">trpC</name>
    <name evidence="11" type="ORF">CRI88_07150</name>
</gene>
<keyword evidence="5 9" id="KW-0210">Decarboxylase</keyword>
<evidence type="ECO:0000256" key="1">
    <source>
        <dbReference type="ARBA" id="ARBA00001633"/>
    </source>
</evidence>
<comment type="pathway">
    <text evidence="2 9">Amino-acid biosynthesis; L-tryptophan biosynthesis; L-tryptophan from chorismate: step 4/5.</text>
</comment>
<name>A0A2I0V1F0_9BACI</name>
<dbReference type="GO" id="GO:0000162">
    <property type="term" value="P:L-tryptophan biosynthetic process"/>
    <property type="evidence" value="ECO:0007669"/>
    <property type="project" value="UniProtKB-UniRule"/>
</dbReference>
<evidence type="ECO:0000256" key="8">
    <source>
        <dbReference type="ARBA" id="ARBA00023239"/>
    </source>
</evidence>
<dbReference type="GO" id="GO:0004640">
    <property type="term" value="F:phosphoribosylanthranilate isomerase activity"/>
    <property type="evidence" value="ECO:0007669"/>
    <property type="project" value="TreeGrafter"/>
</dbReference>
<protein>
    <recommendedName>
        <fullName evidence="9">Indole-3-glycerol phosphate synthase</fullName>
        <shortName evidence="9">IGPS</shortName>
        <ecNumber evidence="9">4.1.1.48</ecNumber>
    </recommendedName>
</protein>
<dbReference type="UniPathway" id="UPA00035">
    <property type="reaction ID" value="UER00043"/>
</dbReference>
<keyword evidence="8 9" id="KW-0456">Lyase</keyword>
<dbReference type="HAMAP" id="MF_00134_A">
    <property type="entry name" value="IGPS_A"/>
    <property type="match status" value="1"/>
</dbReference>
<evidence type="ECO:0000256" key="7">
    <source>
        <dbReference type="ARBA" id="ARBA00023141"/>
    </source>
</evidence>
<comment type="caution">
    <text evidence="11">The sequence shown here is derived from an EMBL/GenBank/DDBJ whole genome shotgun (WGS) entry which is preliminary data.</text>
</comment>
<keyword evidence="7 9" id="KW-0057">Aromatic amino acid biosynthesis</keyword>
<dbReference type="AlphaFoldDB" id="A0A2I0V1F0"/>
<dbReference type="RefSeq" id="WP_058845303.1">
    <property type="nucleotide sequence ID" value="NZ_PDFK01000002.1"/>
</dbReference>
<comment type="catalytic activity">
    <reaction evidence="1 9">
        <text>1-(2-carboxyphenylamino)-1-deoxy-D-ribulose 5-phosphate + H(+) = (1S,2R)-1-C-(indol-3-yl)glycerol 3-phosphate + CO2 + H2O</text>
        <dbReference type="Rhea" id="RHEA:23476"/>
        <dbReference type="ChEBI" id="CHEBI:15377"/>
        <dbReference type="ChEBI" id="CHEBI:15378"/>
        <dbReference type="ChEBI" id="CHEBI:16526"/>
        <dbReference type="ChEBI" id="CHEBI:58613"/>
        <dbReference type="ChEBI" id="CHEBI:58866"/>
        <dbReference type="EC" id="4.1.1.48"/>
    </reaction>
</comment>
<dbReference type="InterPro" id="IPR013785">
    <property type="entry name" value="Aldolase_TIM"/>
</dbReference>
<evidence type="ECO:0000256" key="5">
    <source>
        <dbReference type="ARBA" id="ARBA00022793"/>
    </source>
</evidence>
<dbReference type="EC" id="4.1.1.48" evidence="9"/>
<dbReference type="InterPro" id="IPR001468">
    <property type="entry name" value="Indole-3-GlycerolPSynthase_CS"/>
</dbReference>
<keyword evidence="6 9" id="KW-0822">Tryptophan biosynthesis</keyword>
<evidence type="ECO:0000259" key="10">
    <source>
        <dbReference type="Pfam" id="PF00218"/>
    </source>
</evidence>
<dbReference type="GO" id="GO:0004425">
    <property type="term" value="F:indole-3-glycerol-phosphate synthase activity"/>
    <property type="evidence" value="ECO:0007669"/>
    <property type="project" value="UniProtKB-UniRule"/>
</dbReference>
<dbReference type="PANTHER" id="PTHR22854:SF2">
    <property type="entry name" value="INDOLE-3-GLYCEROL-PHOSPHATE SYNTHASE"/>
    <property type="match status" value="1"/>
</dbReference>
<evidence type="ECO:0000313" key="12">
    <source>
        <dbReference type="Proteomes" id="UP000234956"/>
    </source>
</evidence>
<comment type="similarity">
    <text evidence="3 9">Belongs to the TrpC family.</text>
</comment>
<sequence length="263" mass="28423">MNILYKILQQKKIEIGALLEQPDPLANFTEKSRPSLVKTLRQATTLQVVAEMKRASPSRGVIAGAADPVAQAQVYAQAGAAAISVLTDKAFFKGSFEDLAAVAHVVDTPLLCKDFMIDRVQIRFAKAAGASIILLIVAALTDDALRDLYSYATGLGLEVLVEVHDTEELERALAVDAKLIGVNNRDLRTFEVSLQRTKEIAEVFPFSEQRVLISESGIWSQEDANQVATMGASGVLVGEALMRSEDAGQALQRLQVLKEAASI</sequence>
<evidence type="ECO:0000313" key="11">
    <source>
        <dbReference type="EMBL" id="PKU52138.1"/>
    </source>
</evidence>
<reference evidence="11 12" key="1">
    <citation type="submission" date="2017-10" db="EMBL/GenBank/DDBJ databases">
        <title>Draft genome of Lysinibacillus fusiformis strain Juneja, a laboratory-derived pathogen of Drosophila melanogaster.</title>
        <authorList>
            <person name="Smith B.R."/>
            <person name="Unckless R.L."/>
        </authorList>
    </citation>
    <scope>NUCLEOTIDE SEQUENCE [LARGE SCALE GENOMIC DNA]</scope>
    <source>
        <strain evidence="11 12">Juneja</strain>
    </source>
</reference>
<dbReference type="NCBIfam" id="NF001377">
    <property type="entry name" value="PRK00278.2-4"/>
    <property type="match status" value="1"/>
</dbReference>
<dbReference type="EMBL" id="PDFK01000002">
    <property type="protein sequence ID" value="PKU52138.1"/>
    <property type="molecule type" value="Genomic_DNA"/>
</dbReference>
<accession>A0A2I0V1F0</accession>
<evidence type="ECO:0000256" key="9">
    <source>
        <dbReference type="HAMAP-Rule" id="MF_00134"/>
    </source>
</evidence>
<dbReference type="InterPro" id="IPR013798">
    <property type="entry name" value="Indole-3-glycerol_P_synth_dom"/>
</dbReference>
<feature type="domain" description="Indole-3-glycerol phosphate synthase" evidence="10">
    <location>
        <begin position="5"/>
        <end position="254"/>
    </location>
</feature>
<dbReference type="InterPro" id="IPR045186">
    <property type="entry name" value="Indole-3-glycerol_P_synth"/>
</dbReference>